<dbReference type="AlphaFoldDB" id="A0AAV2FX31"/>
<feature type="chain" id="PRO_5043516925" evidence="1">
    <location>
        <begin position="17"/>
        <end position="66"/>
    </location>
</feature>
<sequence>MISLLTLLFFVTSALSASDVPFSPQEDQLQRLESGAKQPIRSQAMVFLRWRGHQSDLSRQSRRPVE</sequence>
<dbReference type="EMBL" id="OZ034820">
    <property type="protein sequence ID" value="CAL1402948.1"/>
    <property type="molecule type" value="Genomic_DNA"/>
</dbReference>
<keyword evidence="1" id="KW-0732">Signal</keyword>
<reference evidence="2 3" key="1">
    <citation type="submission" date="2024-04" db="EMBL/GenBank/DDBJ databases">
        <authorList>
            <person name="Fracassetti M."/>
        </authorList>
    </citation>
    <scope>NUCLEOTIDE SEQUENCE [LARGE SCALE GENOMIC DNA]</scope>
</reference>
<keyword evidence="3" id="KW-1185">Reference proteome</keyword>
<accession>A0AAV2FX31</accession>
<evidence type="ECO:0000313" key="3">
    <source>
        <dbReference type="Proteomes" id="UP001497516"/>
    </source>
</evidence>
<dbReference type="Proteomes" id="UP001497516">
    <property type="component" value="Chromosome 7"/>
</dbReference>
<organism evidence="2 3">
    <name type="scientific">Linum trigynum</name>
    <dbReference type="NCBI Taxonomy" id="586398"/>
    <lineage>
        <taxon>Eukaryota</taxon>
        <taxon>Viridiplantae</taxon>
        <taxon>Streptophyta</taxon>
        <taxon>Embryophyta</taxon>
        <taxon>Tracheophyta</taxon>
        <taxon>Spermatophyta</taxon>
        <taxon>Magnoliopsida</taxon>
        <taxon>eudicotyledons</taxon>
        <taxon>Gunneridae</taxon>
        <taxon>Pentapetalae</taxon>
        <taxon>rosids</taxon>
        <taxon>fabids</taxon>
        <taxon>Malpighiales</taxon>
        <taxon>Linaceae</taxon>
        <taxon>Linum</taxon>
    </lineage>
</organism>
<name>A0AAV2FX31_9ROSI</name>
<evidence type="ECO:0000256" key="1">
    <source>
        <dbReference type="SAM" id="SignalP"/>
    </source>
</evidence>
<gene>
    <name evidence="2" type="ORF">LTRI10_LOCUS42914</name>
</gene>
<protein>
    <submittedName>
        <fullName evidence="2">Uncharacterized protein</fullName>
    </submittedName>
</protein>
<evidence type="ECO:0000313" key="2">
    <source>
        <dbReference type="EMBL" id="CAL1402948.1"/>
    </source>
</evidence>
<proteinExistence type="predicted"/>
<feature type="signal peptide" evidence="1">
    <location>
        <begin position="1"/>
        <end position="16"/>
    </location>
</feature>